<proteinExistence type="predicted"/>
<dbReference type="Proteomes" id="UP000290189">
    <property type="component" value="Unassembled WGS sequence"/>
</dbReference>
<dbReference type="Proteomes" id="UP000039324">
    <property type="component" value="Unassembled WGS sequence"/>
</dbReference>
<dbReference type="EMBL" id="OVEO01000015">
    <property type="protein sequence ID" value="SPR00839.1"/>
    <property type="molecule type" value="Genomic_DNA"/>
</dbReference>
<evidence type="ECO:0000256" key="3">
    <source>
        <dbReference type="SAM" id="SignalP"/>
    </source>
</evidence>
<reference evidence="4 6" key="1">
    <citation type="submission" date="2015-02" db="EMBL/GenBank/DDBJ databases">
        <authorList>
            <person name="Chooi Y.-H."/>
        </authorList>
    </citation>
    <scope>NUCLEOTIDE SEQUENCE [LARGE SCALE GENOMIC DNA]</scope>
    <source>
        <strain evidence="4">E3</strain>
    </source>
</reference>
<evidence type="ECO:0000256" key="1">
    <source>
        <dbReference type="ARBA" id="ARBA00022737"/>
    </source>
</evidence>
<sequence>MKAGGTIAVVTLSAIAAVIAGTVRQPQAAGQEDGLRRPAQQLVASPPQLPVPAVCIDERHWRRLGSDWVHNTEGFTYGGDVIQQWNGAAQVKVPHGCGRFTVPGQRTYSGQWHNGRRHGEGRYLTTDGSYSYRGRYKCGRQDGYGVACHADGWRYKGHWVNDKRHGQGKWSDTGGQVLKGQWRQGWFEGRGRAVLSDGRTLDGGFASWAPRADTAIGMFRGQVVDEMGHVTRLDEWTPKCAILNMPAASRKRQRDNNDDDDDDDDDQSLDQLLVEQFKTESSS</sequence>
<dbReference type="PANTHER" id="PTHR43215:SF14">
    <property type="entry name" value="RADIAL SPOKE HEAD 1 HOMOLOG"/>
    <property type="match status" value="1"/>
</dbReference>
<dbReference type="InterPro" id="IPR003409">
    <property type="entry name" value="MORN"/>
</dbReference>
<dbReference type="Gene3D" id="2.20.110.10">
    <property type="entry name" value="Histone H3 K4-specific methyltransferase SET7/9 N-terminal domain"/>
    <property type="match status" value="2"/>
</dbReference>
<keyword evidence="1" id="KW-0677">Repeat</keyword>
<evidence type="ECO:0000313" key="7">
    <source>
        <dbReference type="Proteomes" id="UP000290189"/>
    </source>
</evidence>
<geneLocation type="mitochondrion" evidence="5"/>
<organism evidence="4 6">
    <name type="scientific">Plasmodiophora brassicae</name>
    <name type="common">Clubroot disease agent</name>
    <dbReference type="NCBI Taxonomy" id="37360"/>
    <lineage>
        <taxon>Eukaryota</taxon>
        <taxon>Sar</taxon>
        <taxon>Rhizaria</taxon>
        <taxon>Endomyxa</taxon>
        <taxon>Phytomyxea</taxon>
        <taxon>Plasmodiophorida</taxon>
        <taxon>Plasmodiophoridae</taxon>
        <taxon>Plasmodiophora</taxon>
    </lineage>
</organism>
<dbReference type="SUPFAM" id="SSF82185">
    <property type="entry name" value="Histone H3 K4-specific methyltransferase SET7/9 N-terminal domain"/>
    <property type="match status" value="1"/>
</dbReference>
<dbReference type="SMART" id="SM00698">
    <property type="entry name" value="MORN"/>
    <property type="match status" value="4"/>
</dbReference>
<dbReference type="PANTHER" id="PTHR43215">
    <property type="entry name" value="RADIAL SPOKE HEAD 1 HOMOLOG"/>
    <property type="match status" value="1"/>
</dbReference>
<gene>
    <name evidence="4" type="ORF">PBRA_006815</name>
    <name evidence="5" type="ORF">PLBR_LOCUS8054</name>
</gene>
<reference evidence="5 7" key="2">
    <citation type="submission" date="2018-03" db="EMBL/GenBank/DDBJ databases">
        <authorList>
            <person name="Fogelqvist J."/>
        </authorList>
    </citation>
    <scope>NUCLEOTIDE SEQUENCE [LARGE SCALE GENOMIC DNA]</scope>
</reference>
<evidence type="ECO:0008006" key="8">
    <source>
        <dbReference type="Google" id="ProtNLM"/>
    </source>
</evidence>
<dbReference type="Pfam" id="PF02493">
    <property type="entry name" value="MORN"/>
    <property type="match status" value="4"/>
</dbReference>
<keyword evidence="5" id="KW-0496">Mitochondrion</keyword>
<feature type="signal peptide" evidence="3">
    <location>
        <begin position="1"/>
        <end position="20"/>
    </location>
</feature>
<protein>
    <recommendedName>
        <fullName evidence="8">MORN repeat-containing protein</fullName>
    </recommendedName>
</protein>
<feature type="region of interest" description="Disordered" evidence="2">
    <location>
        <begin position="247"/>
        <end position="283"/>
    </location>
</feature>
<feature type="chain" id="PRO_5035990759" description="MORN repeat-containing protein" evidence="3">
    <location>
        <begin position="21"/>
        <end position="283"/>
    </location>
</feature>
<dbReference type="STRING" id="37360.A0A0G4IUD3"/>
<dbReference type="OMA" id="CCATATV"/>
<dbReference type="AlphaFoldDB" id="A0A0G4IUD3"/>
<evidence type="ECO:0000313" key="5">
    <source>
        <dbReference type="EMBL" id="SPR00839.1"/>
    </source>
</evidence>
<keyword evidence="6" id="KW-1185">Reference proteome</keyword>
<evidence type="ECO:0000256" key="2">
    <source>
        <dbReference type="SAM" id="MobiDB-lite"/>
    </source>
</evidence>
<evidence type="ECO:0000313" key="4">
    <source>
        <dbReference type="EMBL" id="CEO98701.1"/>
    </source>
</evidence>
<feature type="compositionally biased region" description="Acidic residues" evidence="2">
    <location>
        <begin position="257"/>
        <end position="268"/>
    </location>
</feature>
<accession>A0A0G4IUD3</accession>
<dbReference type="EMBL" id="CDSF01000086">
    <property type="protein sequence ID" value="CEO98701.1"/>
    <property type="molecule type" value="Genomic_DNA"/>
</dbReference>
<name>A0A0G4IUD3_PLABS</name>
<evidence type="ECO:0000313" key="6">
    <source>
        <dbReference type="Proteomes" id="UP000039324"/>
    </source>
</evidence>
<dbReference type="OrthoDB" id="418492at2759"/>
<keyword evidence="3" id="KW-0732">Signal</keyword>